<accession>A0AB74UUL2</accession>
<organism evidence="2">
    <name type="scientific">Rhodanobacter sp. FW102-FHT14D07</name>
    <dbReference type="NCBI Taxonomy" id="3351462"/>
    <lineage>
        <taxon>Bacteria</taxon>
        <taxon>Pseudomonadati</taxon>
        <taxon>Pseudomonadota</taxon>
        <taxon>Gammaproteobacteria</taxon>
        <taxon>Lysobacterales</taxon>
        <taxon>Rhodanobacteraceae</taxon>
        <taxon>Rhodanobacter</taxon>
    </lineage>
</organism>
<evidence type="ECO:0000313" key="2">
    <source>
        <dbReference type="EMBL" id="XIA18045.1"/>
    </source>
</evidence>
<protein>
    <recommendedName>
        <fullName evidence="3">DUF2484 domain-containing protein</fullName>
    </recommendedName>
</protein>
<sequence length="87" mass="9524">MMVFTTLFIAVIVIGVLWFLLLQRLRQAWMGYVLVLATGIACFLFGSVHFVYIGIEVIGLGCLVVWLRHTYWPPAPKSKPAGAGGGA</sequence>
<proteinExistence type="predicted"/>
<dbReference type="EMBL" id="CP170721">
    <property type="protein sequence ID" value="XIA18045.1"/>
    <property type="molecule type" value="Genomic_DNA"/>
</dbReference>
<keyword evidence="1" id="KW-0812">Transmembrane</keyword>
<evidence type="ECO:0000256" key="1">
    <source>
        <dbReference type="SAM" id="Phobius"/>
    </source>
</evidence>
<keyword evidence="1" id="KW-0472">Membrane</keyword>
<feature type="transmembrane region" description="Helical" evidence="1">
    <location>
        <begin position="29"/>
        <end position="46"/>
    </location>
</feature>
<keyword evidence="1" id="KW-1133">Transmembrane helix</keyword>
<feature type="transmembrane region" description="Helical" evidence="1">
    <location>
        <begin position="6"/>
        <end position="22"/>
    </location>
</feature>
<gene>
    <name evidence="2" type="ORF">ACFYG5_15985</name>
</gene>
<evidence type="ECO:0008006" key="3">
    <source>
        <dbReference type="Google" id="ProtNLM"/>
    </source>
</evidence>
<dbReference type="AlphaFoldDB" id="A0AB74UUL2"/>
<dbReference type="RefSeq" id="WP_395120836.1">
    <property type="nucleotide sequence ID" value="NZ_CP170721.1"/>
</dbReference>
<reference evidence="2" key="1">
    <citation type="submission" date="2024-10" db="EMBL/GenBank/DDBJ databases">
        <authorList>
            <person name="Lesea H.P."/>
            <person name="Kuehl J.V."/>
            <person name="Chandonia J.-M."/>
        </authorList>
    </citation>
    <scope>NUCLEOTIDE SEQUENCE</scope>
    <source>
        <strain evidence="2">FW102-FHT14D07</strain>
    </source>
</reference>
<name>A0AB74UUL2_9GAMM</name>